<evidence type="ECO:0000313" key="8">
    <source>
        <dbReference type="Proteomes" id="UP001059041"/>
    </source>
</evidence>
<dbReference type="Gene3D" id="1.10.510.10">
    <property type="entry name" value="Transferase(Phosphotransferase) domain 1"/>
    <property type="match status" value="1"/>
</dbReference>
<keyword evidence="5" id="KW-1133">Transmembrane helix</keyword>
<dbReference type="PROSITE" id="PS50011">
    <property type="entry name" value="PROTEIN_KINASE_DOM"/>
    <property type="match status" value="1"/>
</dbReference>
<evidence type="ECO:0000313" key="7">
    <source>
        <dbReference type="EMBL" id="KAI7794182.1"/>
    </source>
</evidence>
<dbReference type="AlphaFoldDB" id="A0A9W7TDK9"/>
<sequence length="388" mass="43597">AVQVQCNSSSDPFCYEEGSGPFALIIIPSLLALSTLIVVSQIIWSFVSKRLSSQTSSDPTNENGEPVTLNTESGTPWPVQDSLGPWEIPAQCVLEGVEVFQMGRYGPICKGQLKQENQSTAVVIKTLKDRTNQHDAKEFVDMVLFHAAISKHENIVKMLYCQTQRTPMYLILEASIPGNLLHFLWSLREGRPDNLQAFSERSVYTVAKQVAAGLDYLHSYHRILHGDVAARNMLIGSGFSVKVSGLNLAFKSRQTKTADKELQANVPVKWQSPERIMRLPVTDRSDVWSFGILLYELTTLGSPPYPDLEPSEVLPHNLAHYRIKRPDNCGAPLYDLIKYCCMWNFKDRPVYSGIMRLLDSYIHLTDTKALCSEQPIDICEYKRKAGLS</sequence>
<dbReference type="PANTHER" id="PTHR24416:SF631">
    <property type="entry name" value="SERINE_THREONINE_TYROSINE KINASE 1"/>
    <property type="match status" value="1"/>
</dbReference>
<feature type="non-terminal residue" evidence="7">
    <location>
        <position position="388"/>
    </location>
</feature>
<keyword evidence="8" id="KW-1185">Reference proteome</keyword>
<dbReference type="InterPro" id="IPR008266">
    <property type="entry name" value="Tyr_kinase_AS"/>
</dbReference>
<dbReference type="InterPro" id="IPR001245">
    <property type="entry name" value="Ser-Thr/Tyr_kinase_cat_dom"/>
</dbReference>
<keyword evidence="2" id="KW-0547">Nucleotide-binding</keyword>
<dbReference type="Gene3D" id="3.30.200.20">
    <property type="entry name" value="Phosphorylase Kinase, domain 1"/>
    <property type="match status" value="1"/>
</dbReference>
<feature type="compositionally biased region" description="Polar residues" evidence="4">
    <location>
        <begin position="53"/>
        <end position="74"/>
    </location>
</feature>
<keyword evidence="7" id="KW-0418">Kinase</keyword>
<dbReference type="PANTHER" id="PTHR24416">
    <property type="entry name" value="TYROSINE-PROTEIN KINASE RECEPTOR"/>
    <property type="match status" value="1"/>
</dbReference>
<evidence type="ECO:0000256" key="5">
    <source>
        <dbReference type="SAM" id="Phobius"/>
    </source>
</evidence>
<proteinExistence type="predicted"/>
<keyword evidence="3" id="KW-0067">ATP-binding</keyword>
<organism evidence="7 8">
    <name type="scientific">Triplophysa rosa</name>
    <name type="common">Cave loach</name>
    <dbReference type="NCBI Taxonomy" id="992332"/>
    <lineage>
        <taxon>Eukaryota</taxon>
        <taxon>Metazoa</taxon>
        <taxon>Chordata</taxon>
        <taxon>Craniata</taxon>
        <taxon>Vertebrata</taxon>
        <taxon>Euteleostomi</taxon>
        <taxon>Actinopterygii</taxon>
        <taxon>Neopterygii</taxon>
        <taxon>Teleostei</taxon>
        <taxon>Ostariophysi</taxon>
        <taxon>Cypriniformes</taxon>
        <taxon>Nemacheilidae</taxon>
        <taxon>Triplophysa</taxon>
    </lineage>
</organism>
<reference evidence="7" key="1">
    <citation type="submission" date="2021-02" db="EMBL/GenBank/DDBJ databases">
        <title>Comparative genomics reveals that relaxation of natural selection precedes convergent phenotypic evolution of cavefish.</title>
        <authorList>
            <person name="Peng Z."/>
        </authorList>
    </citation>
    <scope>NUCLEOTIDE SEQUENCE</scope>
    <source>
        <tissue evidence="7">Muscle</tissue>
    </source>
</reference>
<evidence type="ECO:0000259" key="6">
    <source>
        <dbReference type="PROSITE" id="PS50011"/>
    </source>
</evidence>
<dbReference type="Pfam" id="PF07714">
    <property type="entry name" value="PK_Tyr_Ser-Thr"/>
    <property type="match status" value="1"/>
</dbReference>
<comment type="subcellular location">
    <subcellularLocation>
        <location evidence="1">Endomembrane system</location>
    </subcellularLocation>
</comment>
<dbReference type="GO" id="GO:0005524">
    <property type="term" value="F:ATP binding"/>
    <property type="evidence" value="ECO:0007669"/>
    <property type="project" value="UniProtKB-KW"/>
</dbReference>
<evidence type="ECO:0000256" key="3">
    <source>
        <dbReference type="ARBA" id="ARBA00022840"/>
    </source>
</evidence>
<dbReference type="PROSITE" id="PS00109">
    <property type="entry name" value="PROTEIN_KINASE_TYR"/>
    <property type="match status" value="1"/>
</dbReference>
<protein>
    <submittedName>
        <fullName evidence="7">Tyrosine-protein kinase STYK1</fullName>
    </submittedName>
</protein>
<evidence type="ECO:0000256" key="1">
    <source>
        <dbReference type="ARBA" id="ARBA00004308"/>
    </source>
</evidence>
<dbReference type="EMBL" id="JAFHDT010000021">
    <property type="protein sequence ID" value="KAI7794182.1"/>
    <property type="molecule type" value="Genomic_DNA"/>
</dbReference>
<dbReference type="InterPro" id="IPR011009">
    <property type="entry name" value="Kinase-like_dom_sf"/>
</dbReference>
<comment type="caution">
    <text evidence="7">The sequence shown here is derived from an EMBL/GenBank/DDBJ whole genome shotgun (WGS) entry which is preliminary data.</text>
</comment>
<dbReference type="GO" id="GO:0004714">
    <property type="term" value="F:transmembrane receptor protein tyrosine kinase activity"/>
    <property type="evidence" value="ECO:0007669"/>
    <property type="project" value="TreeGrafter"/>
</dbReference>
<keyword evidence="5" id="KW-0812">Transmembrane</keyword>
<dbReference type="GO" id="GO:0005886">
    <property type="term" value="C:plasma membrane"/>
    <property type="evidence" value="ECO:0007669"/>
    <property type="project" value="TreeGrafter"/>
</dbReference>
<dbReference type="InterPro" id="IPR000719">
    <property type="entry name" value="Prot_kinase_dom"/>
</dbReference>
<feature type="transmembrane region" description="Helical" evidence="5">
    <location>
        <begin position="22"/>
        <end position="47"/>
    </location>
</feature>
<feature type="region of interest" description="Disordered" evidence="4">
    <location>
        <begin position="53"/>
        <end position="75"/>
    </location>
</feature>
<keyword evidence="5" id="KW-0472">Membrane</keyword>
<accession>A0A9W7TDK9</accession>
<dbReference type="GO" id="GO:0043235">
    <property type="term" value="C:receptor complex"/>
    <property type="evidence" value="ECO:0007669"/>
    <property type="project" value="TreeGrafter"/>
</dbReference>
<dbReference type="InterPro" id="IPR050122">
    <property type="entry name" value="RTK"/>
</dbReference>
<evidence type="ECO:0000256" key="4">
    <source>
        <dbReference type="SAM" id="MobiDB-lite"/>
    </source>
</evidence>
<dbReference type="Proteomes" id="UP001059041">
    <property type="component" value="Linkage Group LG21"/>
</dbReference>
<feature type="domain" description="Protein kinase" evidence="6">
    <location>
        <begin position="94"/>
        <end position="362"/>
    </location>
</feature>
<name>A0A9W7TDK9_TRIRA</name>
<keyword evidence="7" id="KW-0808">Transferase</keyword>
<evidence type="ECO:0000256" key="2">
    <source>
        <dbReference type="ARBA" id="ARBA00022741"/>
    </source>
</evidence>
<dbReference type="SUPFAM" id="SSF56112">
    <property type="entry name" value="Protein kinase-like (PK-like)"/>
    <property type="match status" value="1"/>
</dbReference>
<gene>
    <name evidence="7" type="ORF">IRJ41_014823</name>
</gene>
<dbReference type="GO" id="GO:0007169">
    <property type="term" value="P:cell surface receptor protein tyrosine kinase signaling pathway"/>
    <property type="evidence" value="ECO:0007669"/>
    <property type="project" value="TreeGrafter"/>
</dbReference>
<dbReference type="GO" id="GO:0012505">
    <property type="term" value="C:endomembrane system"/>
    <property type="evidence" value="ECO:0007669"/>
    <property type="project" value="UniProtKB-SubCell"/>
</dbReference>
<dbReference type="PRINTS" id="PR00109">
    <property type="entry name" value="TYRKINASE"/>
</dbReference>